<sequence length="185" mass="20223">MVHTSDLEEYLRLQQIFQPSSEKHNSHAETSAMQPPPPLPSADWPPHNSSVSHASTFLGPNWTMPTQTPASAAGHIPASSTNWPLYGPSMSHASRSLHPGRTMYTAVGHPAADNFYQSNMQLSPTMQYRDTEVGAEDHLSQGQTTTHTWFSTPRPSTQELSPPNQQSGAANVESTSVHGEPQQQE</sequence>
<evidence type="ECO:0000313" key="2">
    <source>
        <dbReference type="EMBL" id="KOS45012.1"/>
    </source>
</evidence>
<proteinExistence type="predicted"/>
<name>A0A0M9WHF5_9EURO</name>
<comment type="caution">
    <text evidence="2">The sequence shown here is derived from an EMBL/GenBank/DDBJ whole genome shotgun (WGS) entry which is preliminary data.</text>
</comment>
<keyword evidence="3" id="KW-1185">Reference proteome</keyword>
<accession>A0A0M9WHF5</accession>
<dbReference type="Proteomes" id="UP000037696">
    <property type="component" value="Unassembled WGS sequence"/>
</dbReference>
<dbReference type="OrthoDB" id="4360651at2759"/>
<gene>
    <name evidence="2" type="ORF">ACN38_g4010</name>
</gene>
<protein>
    <submittedName>
        <fullName evidence="2">Uncharacterized protein</fullName>
    </submittedName>
</protein>
<feature type="compositionally biased region" description="Polar residues" evidence="1">
    <location>
        <begin position="140"/>
        <end position="185"/>
    </location>
</feature>
<feature type="region of interest" description="Disordered" evidence="1">
    <location>
        <begin position="19"/>
        <end position="56"/>
    </location>
</feature>
<dbReference type="EMBL" id="LHQQ01000050">
    <property type="protein sequence ID" value="KOS45012.1"/>
    <property type="molecule type" value="Genomic_DNA"/>
</dbReference>
<feature type="region of interest" description="Disordered" evidence="1">
    <location>
        <begin position="136"/>
        <end position="185"/>
    </location>
</feature>
<dbReference type="STRING" id="229535.A0A0M9WHF5"/>
<evidence type="ECO:0000313" key="3">
    <source>
        <dbReference type="Proteomes" id="UP000037696"/>
    </source>
</evidence>
<organism evidence="2 3">
    <name type="scientific">Penicillium nordicum</name>
    <dbReference type="NCBI Taxonomy" id="229535"/>
    <lineage>
        <taxon>Eukaryota</taxon>
        <taxon>Fungi</taxon>
        <taxon>Dikarya</taxon>
        <taxon>Ascomycota</taxon>
        <taxon>Pezizomycotina</taxon>
        <taxon>Eurotiomycetes</taxon>
        <taxon>Eurotiomycetidae</taxon>
        <taxon>Eurotiales</taxon>
        <taxon>Aspergillaceae</taxon>
        <taxon>Penicillium</taxon>
    </lineage>
</organism>
<reference evidence="2 3" key="1">
    <citation type="submission" date="2015-08" db="EMBL/GenBank/DDBJ databases">
        <title>Genome sequencing of Penicillium nordicum.</title>
        <authorList>
            <person name="Nguyen H.D."/>
            <person name="Seifert K.A."/>
        </authorList>
    </citation>
    <scope>NUCLEOTIDE SEQUENCE [LARGE SCALE GENOMIC DNA]</scope>
    <source>
        <strain evidence="2 3">DAOMC 185683</strain>
    </source>
</reference>
<dbReference type="AlphaFoldDB" id="A0A0M9WHF5"/>
<evidence type="ECO:0000256" key="1">
    <source>
        <dbReference type="SAM" id="MobiDB-lite"/>
    </source>
</evidence>